<reference evidence="1" key="1">
    <citation type="submission" date="2022-02" db="EMBL/GenBank/DDBJ databases">
        <title>Coral-associated bacteria.</title>
        <authorList>
            <person name="Tang K."/>
            <person name="Wang X."/>
        </authorList>
    </citation>
    <scope>NUCLEOTIDE SEQUENCE</scope>
    <source>
        <strain evidence="1">SCSIO 43006</strain>
    </source>
</reference>
<evidence type="ECO:0000313" key="1">
    <source>
        <dbReference type="EMBL" id="USD19941.1"/>
    </source>
</evidence>
<dbReference type="RefSeq" id="WP_252082031.1">
    <property type="nucleotide sequence ID" value="NZ_CP092418.1"/>
</dbReference>
<evidence type="ECO:0008006" key="3">
    <source>
        <dbReference type="Google" id="ProtNLM"/>
    </source>
</evidence>
<proteinExistence type="predicted"/>
<evidence type="ECO:0000313" key="2">
    <source>
        <dbReference type="Proteomes" id="UP001055658"/>
    </source>
</evidence>
<keyword evidence="2" id="KW-1185">Reference proteome</keyword>
<gene>
    <name evidence="1" type="ORF">MJO52_12720</name>
</gene>
<organism evidence="1 2">
    <name type="scientific">Microbulbifer variabilis</name>
    <dbReference type="NCBI Taxonomy" id="266805"/>
    <lineage>
        <taxon>Bacteria</taxon>
        <taxon>Pseudomonadati</taxon>
        <taxon>Pseudomonadota</taxon>
        <taxon>Gammaproteobacteria</taxon>
        <taxon>Cellvibrionales</taxon>
        <taxon>Microbulbiferaceae</taxon>
        <taxon>Microbulbifer</taxon>
    </lineage>
</organism>
<dbReference type="Proteomes" id="UP001055658">
    <property type="component" value="Chromosome"/>
</dbReference>
<sequence length="308" mass="31501">MGFLDGLMGGGGESKSQSFLDEDQKGYLNDIWGEGQRLYNSGQSPVADLTPEMQQYIQAAMGFGNTANGYANQVSGAANGFGNTANVMQDYLTQVMSGGGYQAPMQNGVDMNTVNSLVNNDVLNSQITASTRDIYRNLSENQLPGIASGAVSTGNAGSTRRGVAEGIAMRGADDRAADVAAGIRSNAHNQAVQVAAGQSSANQGAQLATNNLNTSLASNNFGTAGNLFNTGFGNAYNMGAGGVSMMGQGGNTMQNYMQQVAMAPWQKLQLYQGSIGSPIVLNESTQAGGSNGAGGILAGIGGIMQGMG</sequence>
<protein>
    <recommendedName>
        <fullName evidence="3">DNA transfer protein</fullName>
    </recommendedName>
</protein>
<accession>A0ABY4V960</accession>
<dbReference type="EMBL" id="CP092418">
    <property type="protein sequence ID" value="USD19941.1"/>
    <property type="molecule type" value="Genomic_DNA"/>
</dbReference>
<name>A0ABY4V960_9GAMM</name>